<organism evidence="1 2">
    <name type="scientific">Hymenobacter mucosus</name>
    <dbReference type="NCBI Taxonomy" id="1411120"/>
    <lineage>
        <taxon>Bacteria</taxon>
        <taxon>Pseudomonadati</taxon>
        <taxon>Bacteroidota</taxon>
        <taxon>Cytophagia</taxon>
        <taxon>Cytophagales</taxon>
        <taxon>Hymenobacteraceae</taxon>
        <taxon>Hymenobacter</taxon>
    </lineage>
</organism>
<gene>
    <name evidence="1" type="ORF">SAMN06269173_1104</name>
</gene>
<reference evidence="2" key="1">
    <citation type="submission" date="2017-06" db="EMBL/GenBank/DDBJ databases">
        <authorList>
            <person name="Varghese N."/>
            <person name="Submissions S."/>
        </authorList>
    </citation>
    <scope>NUCLEOTIDE SEQUENCE [LARGE SCALE GENOMIC DNA]</scope>
    <source>
        <strain evidence="2">DSM 28041</strain>
    </source>
</reference>
<keyword evidence="2" id="KW-1185">Reference proteome</keyword>
<name>A0A238ZWE1_9BACT</name>
<sequence>MDAATKKQLRADLKALLAKYQVSICFTCSDSSDTHGLRDDRITIQDAAGKIIIDTDGWHLGASGLKG</sequence>
<dbReference type="RefSeq" id="WP_089333686.1">
    <property type="nucleotide sequence ID" value="NZ_FZNS01000010.1"/>
</dbReference>
<evidence type="ECO:0000313" key="1">
    <source>
        <dbReference type="EMBL" id="SNR87208.1"/>
    </source>
</evidence>
<protein>
    <submittedName>
        <fullName evidence="1">Uncharacterized protein</fullName>
    </submittedName>
</protein>
<dbReference type="Proteomes" id="UP000198310">
    <property type="component" value="Unassembled WGS sequence"/>
</dbReference>
<evidence type="ECO:0000313" key="2">
    <source>
        <dbReference type="Proteomes" id="UP000198310"/>
    </source>
</evidence>
<dbReference type="EMBL" id="FZNS01000010">
    <property type="protein sequence ID" value="SNR87208.1"/>
    <property type="molecule type" value="Genomic_DNA"/>
</dbReference>
<accession>A0A238ZWE1</accession>
<proteinExistence type="predicted"/>
<dbReference type="AlphaFoldDB" id="A0A238ZWE1"/>